<dbReference type="EnsemblBacteria" id="ABF42883">
    <property type="protein sequence ID" value="ABF42883"/>
    <property type="gene ID" value="Acid345_3883"/>
</dbReference>
<reference evidence="3 4" key="1">
    <citation type="journal article" date="2009" name="Appl. Environ. Microbiol.">
        <title>Three genomes from the phylum Acidobacteria provide insight into the lifestyles of these microorganisms in soils.</title>
        <authorList>
            <person name="Ward N.L."/>
            <person name="Challacombe J.F."/>
            <person name="Janssen P.H."/>
            <person name="Henrissat B."/>
            <person name="Coutinho P.M."/>
            <person name="Wu M."/>
            <person name="Xie G."/>
            <person name="Haft D.H."/>
            <person name="Sait M."/>
            <person name="Badger J."/>
            <person name="Barabote R.D."/>
            <person name="Bradley B."/>
            <person name="Brettin T.S."/>
            <person name="Brinkac L.M."/>
            <person name="Bruce D."/>
            <person name="Creasy T."/>
            <person name="Daugherty S.C."/>
            <person name="Davidsen T.M."/>
            <person name="DeBoy R.T."/>
            <person name="Detter J.C."/>
            <person name="Dodson R.J."/>
            <person name="Durkin A.S."/>
            <person name="Ganapathy A."/>
            <person name="Gwinn-Giglio M."/>
            <person name="Han C.S."/>
            <person name="Khouri H."/>
            <person name="Kiss H."/>
            <person name="Kothari S.P."/>
            <person name="Madupu R."/>
            <person name="Nelson K.E."/>
            <person name="Nelson W.C."/>
            <person name="Paulsen I."/>
            <person name="Penn K."/>
            <person name="Ren Q."/>
            <person name="Rosovitz M.J."/>
            <person name="Selengut J.D."/>
            <person name="Shrivastava S."/>
            <person name="Sullivan S.A."/>
            <person name="Tapia R."/>
            <person name="Thompson L.S."/>
            <person name="Watkins K.L."/>
            <person name="Yang Q."/>
            <person name="Yu C."/>
            <person name="Zafar N."/>
            <person name="Zhou L."/>
            <person name="Kuske C.R."/>
        </authorList>
    </citation>
    <scope>NUCLEOTIDE SEQUENCE [LARGE SCALE GENOMIC DNA]</scope>
    <source>
        <strain evidence="3 4">Ellin345</strain>
    </source>
</reference>
<dbReference type="STRING" id="204669.Acid345_3883"/>
<dbReference type="KEGG" id="aba:Acid345_3883"/>
<feature type="signal peptide" evidence="2">
    <location>
        <begin position="1"/>
        <end position="24"/>
    </location>
</feature>
<feature type="compositionally biased region" description="Polar residues" evidence="1">
    <location>
        <begin position="68"/>
        <end position="78"/>
    </location>
</feature>
<keyword evidence="2" id="KW-0732">Signal</keyword>
<dbReference type="RefSeq" id="WP_011524682.1">
    <property type="nucleotide sequence ID" value="NC_008009.1"/>
</dbReference>
<name>Q1IJR7_KORVE</name>
<sequence>MSRNWMRAVLIFLLCCLGFGQQQADQQQGTTNQQTPADQQQQQQQQQQQPPPEQKKSKFGNILHKPVTASNSNQSKDTASLGPNGLDPDGMPTKSQMDESASAADDAKAAALSQQVTNVDEVNKFIQQGNLKNGRG</sequence>
<gene>
    <name evidence="3" type="ordered locus">Acid345_3883</name>
</gene>
<evidence type="ECO:0000313" key="3">
    <source>
        <dbReference type="EMBL" id="ABF42883.1"/>
    </source>
</evidence>
<protein>
    <submittedName>
        <fullName evidence="3">Uncharacterized protein</fullName>
    </submittedName>
</protein>
<dbReference type="AlphaFoldDB" id="Q1IJR7"/>
<organism evidence="3 4">
    <name type="scientific">Koribacter versatilis (strain Ellin345)</name>
    <dbReference type="NCBI Taxonomy" id="204669"/>
    <lineage>
        <taxon>Bacteria</taxon>
        <taxon>Pseudomonadati</taxon>
        <taxon>Acidobacteriota</taxon>
        <taxon>Terriglobia</taxon>
        <taxon>Terriglobales</taxon>
        <taxon>Candidatus Korobacteraceae</taxon>
        <taxon>Candidatus Korobacter</taxon>
    </lineage>
</organism>
<feature type="chain" id="PRO_5004191092" evidence="2">
    <location>
        <begin position="25"/>
        <end position="136"/>
    </location>
</feature>
<dbReference type="EMBL" id="CP000360">
    <property type="protein sequence ID" value="ABF42883.1"/>
    <property type="molecule type" value="Genomic_DNA"/>
</dbReference>
<feature type="compositionally biased region" description="Polar residues" evidence="1">
    <location>
        <begin position="112"/>
        <end position="121"/>
    </location>
</feature>
<proteinExistence type="predicted"/>
<evidence type="ECO:0000256" key="2">
    <source>
        <dbReference type="SAM" id="SignalP"/>
    </source>
</evidence>
<dbReference type="Proteomes" id="UP000002432">
    <property type="component" value="Chromosome"/>
</dbReference>
<dbReference type="HOGENOM" id="CLU_1872728_0_0_0"/>
<feature type="compositionally biased region" description="Low complexity" evidence="1">
    <location>
        <begin position="25"/>
        <end position="48"/>
    </location>
</feature>
<keyword evidence="4" id="KW-1185">Reference proteome</keyword>
<accession>Q1IJR7</accession>
<evidence type="ECO:0000313" key="4">
    <source>
        <dbReference type="Proteomes" id="UP000002432"/>
    </source>
</evidence>
<evidence type="ECO:0000256" key="1">
    <source>
        <dbReference type="SAM" id="MobiDB-lite"/>
    </source>
</evidence>
<feature type="region of interest" description="Disordered" evidence="1">
    <location>
        <begin position="25"/>
        <end position="121"/>
    </location>
</feature>